<feature type="transmembrane region" description="Helical" evidence="1">
    <location>
        <begin position="21"/>
        <end position="42"/>
    </location>
</feature>
<keyword evidence="1" id="KW-1133">Transmembrane helix</keyword>
<name>A0ABZ0TUV2_9SPHI</name>
<evidence type="ECO:0000313" key="3">
    <source>
        <dbReference type="Proteomes" id="UP001324380"/>
    </source>
</evidence>
<keyword evidence="1" id="KW-0472">Membrane</keyword>
<dbReference type="EMBL" id="CP139558">
    <property type="protein sequence ID" value="WPU95853.1"/>
    <property type="molecule type" value="Genomic_DNA"/>
</dbReference>
<keyword evidence="1" id="KW-0812">Transmembrane</keyword>
<proteinExistence type="predicted"/>
<reference evidence="2 3" key="1">
    <citation type="submission" date="2023-11" db="EMBL/GenBank/DDBJ databases">
        <title>Analysis of the Genomes of Mucilaginibacter gossypii cycad 4 and M. sabulilitoris SNA2: microbes with the potential for plant growth promotion.</title>
        <authorList>
            <person name="Hirsch A.M."/>
            <person name="Humm E."/>
            <person name="Rubbi M."/>
            <person name="Del Vecchio G."/>
            <person name="Ha S.M."/>
            <person name="Pellegrini M."/>
            <person name="Gunsalus R.P."/>
        </authorList>
    </citation>
    <scope>NUCLEOTIDE SEQUENCE [LARGE SCALE GENOMIC DNA]</scope>
    <source>
        <strain evidence="2 3">SNA2</strain>
    </source>
</reference>
<gene>
    <name evidence="2" type="ORF">SNE25_10020</name>
</gene>
<keyword evidence="3" id="KW-1185">Reference proteome</keyword>
<evidence type="ECO:0008006" key="4">
    <source>
        <dbReference type="Google" id="ProtNLM"/>
    </source>
</evidence>
<dbReference type="RefSeq" id="WP_321564958.1">
    <property type="nucleotide sequence ID" value="NZ_CP139558.1"/>
</dbReference>
<dbReference type="Proteomes" id="UP001324380">
    <property type="component" value="Chromosome"/>
</dbReference>
<sequence>MAGIKIKLCGRLSGSSLMESVIAMVIIVLVFGIAMMIFTNVTRLSLSVRKVRAQAVLQDLLLQAAKDPGNSDRSIRVEDLRIEQKITPFGRGPGLSQIKLTAYDESGKQLAAVQQIISNENKDR</sequence>
<evidence type="ECO:0000256" key="1">
    <source>
        <dbReference type="SAM" id="Phobius"/>
    </source>
</evidence>
<protein>
    <recommendedName>
        <fullName evidence="4">Type II secretion system protein</fullName>
    </recommendedName>
</protein>
<accession>A0ABZ0TUV2</accession>
<evidence type="ECO:0000313" key="2">
    <source>
        <dbReference type="EMBL" id="WPU95853.1"/>
    </source>
</evidence>
<organism evidence="2 3">
    <name type="scientific">Mucilaginibacter sabulilitoris</name>
    <dbReference type="NCBI Taxonomy" id="1173583"/>
    <lineage>
        <taxon>Bacteria</taxon>
        <taxon>Pseudomonadati</taxon>
        <taxon>Bacteroidota</taxon>
        <taxon>Sphingobacteriia</taxon>
        <taxon>Sphingobacteriales</taxon>
        <taxon>Sphingobacteriaceae</taxon>
        <taxon>Mucilaginibacter</taxon>
    </lineage>
</organism>